<reference evidence="4" key="1">
    <citation type="journal article" date="2019" name="Int. J. Syst. Evol. Microbiol.">
        <title>The Global Catalogue of Microorganisms (GCM) 10K type strain sequencing project: providing services to taxonomists for standard genome sequencing and annotation.</title>
        <authorList>
            <consortium name="The Broad Institute Genomics Platform"/>
            <consortium name="The Broad Institute Genome Sequencing Center for Infectious Disease"/>
            <person name="Wu L."/>
            <person name="Ma J."/>
        </authorList>
    </citation>
    <scope>NUCLEOTIDE SEQUENCE [LARGE SCALE GENOMIC DNA]</scope>
    <source>
        <strain evidence="4">CGMCC 1.5362</strain>
    </source>
</reference>
<dbReference type="RefSeq" id="WP_022920054.1">
    <property type="nucleotide sequence ID" value="NZ_BMLB01000004.1"/>
</dbReference>
<dbReference type="CDD" id="cd02414">
    <property type="entry name" value="KH-II_Jag"/>
    <property type="match status" value="1"/>
</dbReference>
<evidence type="ECO:0000313" key="4">
    <source>
        <dbReference type="Proteomes" id="UP000662111"/>
    </source>
</evidence>
<evidence type="ECO:0000313" key="3">
    <source>
        <dbReference type="EMBL" id="GGK73714.1"/>
    </source>
</evidence>
<feature type="compositionally biased region" description="Basic and acidic residues" evidence="1">
    <location>
        <begin position="55"/>
        <end position="74"/>
    </location>
</feature>
<dbReference type="InterPro" id="IPR038008">
    <property type="entry name" value="Jag_KH"/>
</dbReference>
<feature type="compositionally biased region" description="Polar residues" evidence="1">
    <location>
        <begin position="1"/>
        <end position="10"/>
    </location>
</feature>
<feature type="domain" description="R3H" evidence="2">
    <location>
        <begin position="161"/>
        <end position="226"/>
    </location>
</feature>
<sequence>MSTTPDSTTRTDVDDQGLPAQEAVDAPTTDEGAGETNEGLQADGVDASQPVQDDAPAREEDAPASDGRNRTEDLVREGEIAADFLEALLDIADLAGDLEVDIEGNRAAVAIVDSEDGTAPRRLVGPGGSVLDALQELTRLAVQAETGERSRLMLDVAGYRSDRRTALVKAARSAIAEVKESGTARELEPMTAFERKVVHDEVLAAGLHSESEGAEPARYVVIQPSA</sequence>
<dbReference type="EMBL" id="BMLB01000004">
    <property type="protein sequence ID" value="GGK73714.1"/>
    <property type="molecule type" value="Genomic_DNA"/>
</dbReference>
<dbReference type="PANTHER" id="PTHR35800">
    <property type="entry name" value="PROTEIN JAG"/>
    <property type="match status" value="1"/>
</dbReference>
<accession>A0ABQ2FA74</accession>
<organism evidence="3 4">
    <name type="scientific">Ornithinimicrobium pekingense</name>
    <dbReference type="NCBI Taxonomy" id="384677"/>
    <lineage>
        <taxon>Bacteria</taxon>
        <taxon>Bacillati</taxon>
        <taxon>Actinomycetota</taxon>
        <taxon>Actinomycetes</taxon>
        <taxon>Micrococcales</taxon>
        <taxon>Ornithinimicrobiaceae</taxon>
        <taxon>Ornithinimicrobium</taxon>
    </lineage>
</organism>
<dbReference type="Gene3D" id="3.30.300.20">
    <property type="match status" value="1"/>
</dbReference>
<dbReference type="InterPro" id="IPR015946">
    <property type="entry name" value="KH_dom-like_a/b"/>
</dbReference>
<dbReference type="PROSITE" id="PS51061">
    <property type="entry name" value="R3H"/>
    <property type="match status" value="1"/>
</dbReference>
<dbReference type="Proteomes" id="UP000662111">
    <property type="component" value="Unassembled WGS sequence"/>
</dbReference>
<dbReference type="CDD" id="cd02644">
    <property type="entry name" value="R3H_jag"/>
    <property type="match status" value="1"/>
</dbReference>
<dbReference type="SMART" id="SM00393">
    <property type="entry name" value="R3H"/>
    <property type="match status" value="1"/>
</dbReference>
<comment type="caution">
    <text evidence="3">The sequence shown here is derived from an EMBL/GenBank/DDBJ whole genome shotgun (WGS) entry which is preliminary data.</text>
</comment>
<gene>
    <name evidence="3" type="ORF">GCM10011509_22960</name>
</gene>
<dbReference type="SUPFAM" id="SSF82708">
    <property type="entry name" value="R3H domain"/>
    <property type="match status" value="1"/>
</dbReference>
<protein>
    <recommendedName>
        <fullName evidence="2">R3H domain-containing protein</fullName>
    </recommendedName>
</protein>
<evidence type="ECO:0000256" key="1">
    <source>
        <dbReference type="SAM" id="MobiDB-lite"/>
    </source>
</evidence>
<evidence type="ECO:0000259" key="2">
    <source>
        <dbReference type="PROSITE" id="PS51061"/>
    </source>
</evidence>
<proteinExistence type="predicted"/>
<dbReference type="PANTHER" id="PTHR35800:SF1">
    <property type="entry name" value="RNA-BINDING PROTEIN KHPB"/>
    <property type="match status" value="1"/>
</dbReference>
<dbReference type="Gene3D" id="3.30.1370.50">
    <property type="entry name" value="R3H-like domain"/>
    <property type="match status" value="1"/>
</dbReference>
<name>A0ABQ2FA74_9MICO</name>
<dbReference type="InterPro" id="IPR036867">
    <property type="entry name" value="R3H_dom_sf"/>
</dbReference>
<dbReference type="InterPro" id="IPR039247">
    <property type="entry name" value="KhpB"/>
</dbReference>
<keyword evidence="4" id="KW-1185">Reference proteome</keyword>
<feature type="region of interest" description="Disordered" evidence="1">
    <location>
        <begin position="1"/>
        <end position="74"/>
    </location>
</feature>
<dbReference type="InterPro" id="IPR034079">
    <property type="entry name" value="R3H_KhpB"/>
</dbReference>
<dbReference type="InterPro" id="IPR001374">
    <property type="entry name" value="R3H_dom"/>
</dbReference>
<dbReference type="Pfam" id="PF01424">
    <property type="entry name" value="R3H"/>
    <property type="match status" value="1"/>
</dbReference>